<dbReference type="InterPro" id="IPR001876">
    <property type="entry name" value="Znf_RanBP2"/>
</dbReference>
<comment type="caution">
    <text evidence="8">The sequence shown here is derived from an EMBL/GenBank/DDBJ whole genome shotgun (WGS) entry which is preliminary data.</text>
</comment>
<dbReference type="PROSITE" id="PS01358">
    <property type="entry name" value="ZF_RANBP2_1"/>
    <property type="match status" value="1"/>
</dbReference>
<dbReference type="PANTHER" id="PTHR46622">
    <property type="entry name" value="DNA-DEPENDENT METALLOPROTEASE WSS1"/>
    <property type="match status" value="1"/>
</dbReference>
<dbReference type="EMBL" id="JAVHNQ010000001">
    <property type="protein sequence ID" value="KAK6359988.1"/>
    <property type="molecule type" value="Genomic_DNA"/>
</dbReference>
<evidence type="ECO:0000313" key="8">
    <source>
        <dbReference type="EMBL" id="KAK6359988.1"/>
    </source>
</evidence>
<dbReference type="AlphaFoldDB" id="A0AAV9VFX8"/>
<sequence length="520" mass="57570">MVTHFFNDDALIGTFFHLANYPNASQALDTLKRVASLVKPIMRRYSFRIAKLAEFYPEMEPNLLGLNTSFPGSNNLPIIQLRLRQPFDNRVFLPYEAVVDTMIHELTHCVHGPHDERFWAMFRALRAELDTLRYTGYTGEGFLGKGQALGDIPRGLNNLEAKRKAREAAERRRKGEQGRGRILGSGTIGPIRWTIESSVSGPSTLKPQGGRGMRPGAASAPPVDNRSPYATPQQTAAEAALKRQWDKNKNKSKDVAPVSPSPRGGPTAGTCGGVRHSTAEQVEREIAQMHGFESVADMESANERAIMAAAIELLEEADREEERLDARDRNQQHQPPVKVTTTGPIDRAPPSHNITGPIDRAPPSHNITRTQSAPVIPQHSKPKSTAATPTSTGWSCPVCTFLNEENHLQCSLCRVERNTRTNDDSETKAQITAYKDFERQKPRQPPSQPSSTPSTRSVGVRDKGKAVDRSQWAGGSTAAPTLNKDFTINGQPTWRCRSCGWLVAQEWWSCSNCHEVKQQS</sequence>
<dbReference type="Proteomes" id="UP001375240">
    <property type="component" value="Unassembled WGS sequence"/>
</dbReference>
<feature type="region of interest" description="Disordered" evidence="5">
    <location>
        <begin position="163"/>
        <end position="274"/>
    </location>
</feature>
<dbReference type="PROSITE" id="PS50199">
    <property type="entry name" value="ZF_RANBP2_2"/>
    <property type="match status" value="1"/>
</dbReference>
<feature type="compositionally biased region" description="Basic and acidic residues" evidence="5">
    <location>
        <begin position="320"/>
        <end position="331"/>
    </location>
</feature>
<dbReference type="GO" id="GO:0006281">
    <property type="term" value="P:DNA repair"/>
    <property type="evidence" value="ECO:0007669"/>
    <property type="project" value="TreeGrafter"/>
</dbReference>
<reference evidence="8 9" key="1">
    <citation type="submission" date="2019-10" db="EMBL/GenBank/DDBJ databases">
        <authorList>
            <person name="Palmer J.M."/>
        </authorList>
    </citation>
    <scope>NUCLEOTIDE SEQUENCE [LARGE SCALE GENOMIC DNA]</scope>
    <source>
        <strain evidence="8 9">TWF696</strain>
    </source>
</reference>
<dbReference type="PROSITE" id="PS51397">
    <property type="entry name" value="WLM"/>
    <property type="match status" value="1"/>
</dbReference>
<dbReference type="InterPro" id="IPR036443">
    <property type="entry name" value="Znf_RanBP2_sf"/>
</dbReference>
<evidence type="ECO:0000256" key="3">
    <source>
        <dbReference type="ARBA" id="ARBA00022833"/>
    </source>
</evidence>
<evidence type="ECO:0000259" key="7">
    <source>
        <dbReference type="PROSITE" id="PS51397"/>
    </source>
</evidence>
<name>A0AAV9VFX8_9PEZI</name>
<dbReference type="PANTHER" id="PTHR46622:SF1">
    <property type="entry name" value="DNA-DEPENDENT METALLOPROTEASE WSS1"/>
    <property type="match status" value="1"/>
</dbReference>
<dbReference type="InterPro" id="IPR053000">
    <property type="entry name" value="WSS1-like_metalloprotease"/>
</dbReference>
<evidence type="ECO:0000259" key="6">
    <source>
        <dbReference type="PROSITE" id="PS50199"/>
    </source>
</evidence>
<feature type="domain" description="WLM" evidence="7">
    <location>
        <begin position="3"/>
        <end position="245"/>
    </location>
</feature>
<feature type="compositionally biased region" description="Basic and acidic residues" evidence="5">
    <location>
        <begin position="459"/>
        <end position="468"/>
    </location>
</feature>
<dbReference type="Pfam" id="PF08325">
    <property type="entry name" value="WLM"/>
    <property type="match status" value="1"/>
</dbReference>
<dbReference type="SUPFAM" id="SSF90209">
    <property type="entry name" value="Ran binding protein zinc finger-like"/>
    <property type="match status" value="1"/>
</dbReference>
<keyword evidence="3" id="KW-0862">Zinc</keyword>
<protein>
    <recommendedName>
        <fullName evidence="10">WLM-domain-containing protein</fullName>
    </recommendedName>
</protein>
<feature type="domain" description="RanBP2-type" evidence="6">
    <location>
        <begin position="390"/>
        <end position="419"/>
    </location>
</feature>
<evidence type="ECO:0008006" key="10">
    <source>
        <dbReference type="Google" id="ProtNLM"/>
    </source>
</evidence>
<dbReference type="GO" id="GO:0008237">
    <property type="term" value="F:metallopeptidase activity"/>
    <property type="evidence" value="ECO:0007669"/>
    <property type="project" value="TreeGrafter"/>
</dbReference>
<accession>A0AAV9VFX8</accession>
<evidence type="ECO:0000256" key="5">
    <source>
        <dbReference type="SAM" id="MobiDB-lite"/>
    </source>
</evidence>
<dbReference type="InterPro" id="IPR013536">
    <property type="entry name" value="WLM_dom"/>
</dbReference>
<proteinExistence type="predicted"/>
<evidence type="ECO:0000256" key="1">
    <source>
        <dbReference type="ARBA" id="ARBA00022723"/>
    </source>
</evidence>
<keyword evidence="1" id="KW-0479">Metal-binding</keyword>
<evidence type="ECO:0000256" key="2">
    <source>
        <dbReference type="ARBA" id="ARBA00022771"/>
    </source>
</evidence>
<feature type="region of interest" description="Disordered" evidence="5">
    <location>
        <begin position="319"/>
        <end position="392"/>
    </location>
</feature>
<feature type="compositionally biased region" description="Basic and acidic residues" evidence="5">
    <location>
        <begin position="240"/>
        <end position="254"/>
    </location>
</feature>
<feature type="compositionally biased region" description="Polar residues" evidence="5">
    <location>
        <begin position="383"/>
        <end position="392"/>
    </location>
</feature>
<dbReference type="Gene3D" id="2.30.30.380">
    <property type="entry name" value="Zn-finger domain of Sec23/24"/>
    <property type="match status" value="1"/>
</dbReference>
<keyword evidence="9" id="KW-1185">Reference proteome</keyword>
<dbReference type="GO" id="GO:0008270">
    <property type="term" value="F:zinc ion binding"/>
    <property type="evidence" value="ECO:0007669"/>
    <property type="project" value="UniProtKB-KW"/>
</dbReference>
<evidence type="ECO:0000256" key="4">
    <source>
        <dbReference type="PROSITE-ProRule" id="PRU00322"/>
    </source>
</evidence>
<keyword evidence="2 4" id="KW-0863">Zinc-finger</keyword>
<organism evidence="8 9">
    <name type="scientific">Orbilia brochopaga</name>
    <dbReference type="NCBI Taxonomy" id="3140254"/>
    <lineage>
        <taxon>Eukaryota</taxon>
        <taxon>Fungi</taxon>
        <taxon>Dikarya</taxon>
        <taxon>Ascomycota</taxon>
        <taxon>Pezizomycotina</taxon>
        <taxon>Orbiliomycetes</taxon>
        <taxon>Orbiliales</taxon>
        <taxon>Orbiliaceae</taxon>
        <taxon>Orbilia</taxon>
    </lineage>
</organism>
<feature type="region of interest" description="Disordered" evidence="5">
    <location>
        <begin position="433"/>
        <end position="484"/>
    </location>
</feature>
<dbReference type="GO" id="GO:0005634">
    <property type="term" value="C:nucleus"/>
    <property type="evidence" value="ECO:0007669"/>
    <property type="project" value="TreeGrafter"/>
</dbReference>
<feature type="compositionally biased region" description="Polar residues" evidence="5">
    <location>
        <begin position="195"/>
        <end position="206"/>
    </location>
</feature>
<gene>
    <name evidence="8" type="ORF">TWF696_001109</name>
</gene>
<evidence type="ECO:0000313" key="9">
    <source>
        <dbReference type="Proteomes" id="UP001375240"/>
    </source>
</evidence>
<feature type="compositionally biased region" description="Basic and acidic residues" evidence="5">
    <location>
        <begin position="163"/>
        <end position="179"/>
    </location>
</feature>